<keyword evidence="3" id="KW-0813">Transport</keyword>
<comment type="caution">
    <text evidence="12">The sequence shown here is derived from an EMBL/GenBank/DDBJ whole genome shotgun (WGS) entry which is preliminary data.</text>
</comment>
<comment type="subcellular location">
    <subcellularLocation>
        <location evidence="1">Cytoplasm</location>
    </subcellularLocation>
</comment>
<dbReference type="PANTHER" id="PTHR10972">
    <property type="entry name" value="OXYSTEROL-BINDING PROTEIN-RELATED"/>
    <property type="match status" value="1"/>
</dbReference>
<dbReference type="PANTHER" id="PTHR10972:SF203">
    <property type="entry name" value="OXYSTEROL-BINDING PROTEIN HOMOLOG 3"/>
    <property type="match status" value="1"/>
</dbReference>
<evidence type="ECO:0000256" key="8">
    <source>
        <dbReference type="RuleBase" id="RU003844"/>
    </source>
</evidence>
<evidence type="ECO:0000259" key="10">
    <source>
        <dbReference type="PROSITE" id="PS50003"/>
    </source>
</evidence>
<dbReference type="Pfam" id="PF15409">
    <property type="entry name" value="PH_8"/>
    <property type="match status" value="1"/>
</dbReference>
<feature type="compositionally biased region" description="Low complexity" evidence="9">
    <location>
        <begin position="498"/>
        <end position="509"/>
    </location>
</feature>
<dbReference type="Pfam" id="PF01237">
    <property type="entry name" value="Oxysterol_BP"/>
    <property type="match status" value="1"/>
</dbReference>
<dbReference type="InterPro" id="IPR000648">
    <property type="entry name" value="Oxysterol-bd"/>
</dbReference>
<evidence type="ECO:0000256" key="2">
    <source>
        <dbReference type="ARBA" id="ARBA00008842"/>
    </source>
</evidence>
<reference evidence="12" key="1">
    <citation type="submission" date="2022-07" db="EMBL/GenBank/DDBJ databases">
        <title>Phylogenomic reconstructions and comparative analyses of Kickxellomycotina fungi.</title>
        <authorList>
            <person name="Reynolds N.K."/>
            <person name="Stajich J.E."/>
            <person name="Barry K."/>
            <person name="Grigoriev I.V."/>
            <person name="Crous P."/>
            <person name="Smith M.E."/>
        </authorList>
    </citation>
    <scope>NUCLEOTIDE SEQUENCE</scope>
    <source>
        <strain evidence="12">BCRC 34882</strain>
    </source>
</reference>
<evidence type="ECO:0000256" key="6">
    <source>
        <dbReference type="ARBA" id="ARBA00023055"/>
    </source>
</evidence>
<feature type="region of interest" description="Disordered" evidence="9">
    <location>
        <begin position="88"/>
        <end position="111"/>
    </location>
</feature>
<keyword evidence="13" id="KW-1185">Reference proteome</keyword>
<evidence type="ECO:0000256" key="4">
    <source>
        <dbReference type="ARBA" id="ARBA00022490"/>
    </source>
</evidence>
<dbReference type="InterPro" id="IPR018494">
    <property type="entry name" value="Oxysterol-bd_CS"/>
</dbReference>
<proteinExistence type="inferred from homology"/>
<dbReference type="Gene3D" id="2.30.29.30">
    <property type="entry name" value="Pleckstrin-homology domain (PH domain)/Phosphotyrosine-binding domain (PTB)"/>
    <property type="match status" value="1"/>
</dbReference>
<dbReference type="Proteomes" id="UP001151295">
    <property type="component" value="Unassembled WGS sequence"/>
</dbReference>
<dbReference type="EMBL" id="JANBQD010000020">
    <property type="protein sequence ID" value="KAJ1993230.1"/>
    <property type="molecule type" value="Genomic_DNA"/>
</dbReference>
<dbReference type="InterPro" id="IPR011993">
    <property type="entry name" value="PH-like_dom_sf"/>
</dbReference>
<evidence type="ECO:0000259" key="11">
    <source>
        <dbReference type="PROSITE" id="PS50866"/>
    </source>
</evidence>
<keyword evidence="7" id="KW-0446">Lipid-binding</keyword>
<evidence type="ECO:0000256" key="7">
    <source>
        <dbReference type="ARBA" id="ARBA00023121"/>
    </source>
</evidence>
<keyword evidence="5" id="KW-0597">Phosphoprotein</keyword>
<dbReference type="InterPro" id="IPR009038">
    <property type="entry name" value="GOLD_dom"/>
</dbReference>
<dbReference type="SUPFAM" id="SSF101576">
    <property type="entry name" value="Supernatant protein factor (SPF), C-terminal domain"/>
    <property type="match status" value="1"/>
</dbReference>
<dbReference type="Gene3D" id="2.60.120.680">
    <property type="entry name" value="GOLD domain"/>
    <property type="match status" value="1"/>
</dbReference>
<dbReference type="InterPro" id="IPR036598">
    <property type="entry name" value="GOLD_dom_sf"/>
</dbReference>
<sequence>MALARSMASGFIAAFLAYGPTGTDLRYTLTYLQSPPPQDMEEIEILPRDGYLHTVHVTRVPCSIQWWFSTKRKNIDFGLFRRAPQGVTGGDDASLNPSPAGSLRPTGSRGSTMGSIAGKQLGFMPSTSQNQLETELHPKGQLQHQQQLQRNVHFKLQDRNVIELMPLKHYESSKTTIKGAWTAADPGTYILYFDNSFSKNTSKRLSFCVAVRELKDARGSQSSKQPTLLSGWLLKKKRKRMQGWANRWFAIQGHWLTYSTTEGGIPRAKVDIVNAVVSMAKQDCLITVDGDEGFFQLRAHTQPDFEAWVAALKKIKEAATTLADNVHHTDGATLSAGAILHQPTPPNLVSEASFFNRSINADDATQAHASFVDYANKLSALISDIKISSDNDVIGVAQRYLKSIRDSESAIYRLVSSSEKSSRPSMSRWETAISEAPSICLSASRTSWFSGSGSEVFYDTNDVLDVSRVEDERSPSATPASKRINDESISIDGALGTSGSTSSDYSSPSVRIGHAIKSMGISAQAGGDSSSTSDSDIAVEGLYDDAQDNNDDIQSARMRQDLIRDPDFIEALARNNIQQPRLSESADAKNAKDSDRDAKQAQNKDLDNHPLVTLGYMHSKLTNYEPRTTLPAESSEVNVSLISILRKNVGKDLTSIAMPLVMNEPINALQALCEELMYCRLLQKADDMSDSLDRLMHVAAFAISTLSSKKNRAERKPFNPLLGETYEMVDPLGGYRFISEKVSHHPPVMACYADSPSYRFWQDSSGKSKFWGKSMEFIQTSNVHIELLKHKDHFTYCKPSALVRGLITGNRTVDFTGEMVITNESTGDRCTVNFKEASMFSSSNDMVECHLYCGSSGHKVERVLRGSWSSYLRFEKSTTQSEALWTAVSLPPESERYYRFSYFTMRLNELAPGTQQDLPPTDTRFRPDQRAYEEGRIDDAEAIKSELEEAQRDRKRERDEAGKAWTPQWFEEREDMRSPSGFSWQYKGGYWDARASHAFPKSVELWKSSL</sequence>
<dbReference type="SMART" id="SM00233">
    <property type="entry name" value="PH"/>
    <property type="match status" value="1"/>
</dbReference>
<dbReference type="SUPFAM" id="SSF50729">
    <property type="entry name" value="PH domain-like"/>
    <property type="match status" value="1"/>
</dbReference>
<evidence type="ECO:0000256" key="3">
    <source>
        <dbReference type="ARBA" id="ARBA00022448"/>
    </source>
</evidence>
<dbReference type="PROSITE" id="PS50866">
    <property type="entry name" value="GOLD"/>
    <property type="match status" value="1"/>
</dbReference>
<dbReference type="PROSITE" id="PS50003">
    <property type="entry name" value="PH_DOMAIN"/>
    <property type="match status" value="1"/>
</dbReference>
<evidence type="ECO:0000256" key="1">
    <source>
        <dbReference type="ARBA" id="ARBA00004496"/>
    </source>
</evidence>
<dbReference type="SUPFAM" id="SSF144000">
    <property type="entry name" value="Oxysterol-binding protein-like"/>
    <property type="match status" value="1"/>
</dbReference>
<dbReference type="PROSITE" id="PS01013">
    <property type="entry name" value="OSBP"/>
    <property type="match status" value="1"/>
</dbReference>
<accession>A0ABQ8PQ35</accession>
<feature type="domain" description="GOLD" evidence="11">
    <location>
        <begin position="36"/>
        <end position="211"/>
    </location>
</feature>
<evidence type="ECO:0000313" key="12">
    <source>
        <dbReference type="EMBL" id="KAJ1993230.1"/>
    </source>
</evidence>
<dbReference type="Gene3D" id="3.30.70.3490">
    <property type="match status" value="1"/>
</dbReference>
<dbReference type="InterPro" id="IPR001849">
    <property type="entry name" value="PH_domain"/>
</dbReference>
<feature type="compositionally biased region" description="Basic and acidic residues" evidence="9">
    <location>
        <begin position="584"/>
        <end position="608"/>
    </location>
</feature>
<evidence type="ECO:0000256" key="5">
    <source>
        <dbReference type="ARBA" id="ARBA00022553"/>
    </source>
</evidence>
<keyword evidence="4" id="KW-0963">Cytoplasm</keyword>
<dbReference type="InterPro" id="IPR041680">
    <property type="entry name" value="PH_8"/>
</dbReference>
<dbReference type="InterPro" id="IPR037239">
    <property type="entry name" value="OSBP_sf"/>
</dbReference>
<evidence type="ECO:0000256" key="9">
    <source>
        <dbReference type="SAM" id="MobiDB-lite"/>
    </source>
</evidence>
<organism evidence="12 13">
    <name type="scientific">Coemansia umbellata</name>
    <dbReference type="NCBI Taxonomy" id="1424467"/>
    <lineage>
        <taxon>Eukaryota</taxon>
        <taxon>Fungi</taxon>
        <taxon>Fungi incertae sedis</taxon>
        <taxon>Zoopagomycota</taxon>
        <taxon>Kickxellomycotina</taxon>
        <taxon>Kickxellomycetes</taxon>
        <taxon>Kickxellales</taxon>
        <taxon>Kickxellaceae</taxon>
        <taxon>Coemansia</taxon>
    </lineage>
</organism>
<evidence type="ECO:0000313" key="13">
    <source>
        <dbReference type="Proteomes" id="UP001151295"/>
    </source>
</evidence>
<feature type="domain" description="PH" evidence="10">
    <location>
        <begin position="226"/>
        <end position="317"/>
    </location>
</feature>
<gene>
    <name evidence="12" type="primary">OSH3</name>
    <name evidence="12" type="ORF">EDC05_002306</name>
</gene>
<name>A0ABQ8PQ35_9FUNG</name>
<feature type="region of interest" description="Disordered" evidence="9">
    <location>
        <begin position="468"/>
        <end position="509"/>
    </location>
</feature>
<comment type="similarity">
    <text evidence="2 8">Belongs to the OSBP family.</text>
</comment>
<dbReference type="Gene3D" id="2.40.160.120">
    <property type="match status" value="1"/>
</dbReference>
<protein>
    <submittedName>
        <fullName evidence="12">Oxysterol-binding protein 3</fullName>
    </submittedName>
</protein>
<feature type="region of interest" description="Disordered" evidence="9">
    <location>
        <begin position="574"/>
        <end position="608"/>
    </location>
</feature>
<keyword evidence="6" id="KW-0445">Lipid transport</keyword>